<proteinExistence type="predicted"/>
<reference evidence="3" key="2">
    <citation type="submission" date="2015-01" db="EMBL/GenBank/DDBJ databases">
        <title>Evolutionary Origins and Diversification of the Mycorrhizal Mutualists.</title>
        <authorList>
            <consortium name="DOE Joint Genome Institute"/>
            <consortium name="Mycorrhizal Genomics Consortium"/>
            <person name="Kohler A."/>
            <person name="Kuo A."/>
            <person name="Nagy L.G."/>
            <person name="Floudas D."/>
            <person name="Copeland A."/>
            <person name="Barry K.W."/>
            <person name="Cichocki N."/>
            <person name="Veneault-Fourrey C."/>
            <person name="LaButti K."/>
            <person name="Lindquist E.A."/>
            <person name="Lipzen A."/>
            <person name="Lundell T."/>
            <person name="Morin E."/>
            <person name="Murat C."/>
            <person name="Riley R."/>
            <person name="Ohm R."/>
            <person name="Sun H."/>
            <person name="Tunlid A."/>
            <person name="Henrissat B."/>
            <person name="Grigoriev I.V."/>
            <person name="Hibbett D.S."/>
            <person name="Martin F."/>
        </authorList>
    </citation>
    <scope>NUCLEOTIDE SEQUENCE [LARGE SCALE GENOMIC DNA]</scope>
    <source>
        <strain evidence="3">MAFF 305830</strain>
    </source>
</reference>
<dbReference type="Proteomes" id="UP000054097">
    <property type="component" value="Unassembled WGS sequence"/>
</dbReference>
<evidence type="ECO:0000256" key="1">
    <source>
        <dbReference type="SAM" id="MobiDB-lite"/>
    </source>
</evidence>
<dbReference type="HOGENOM" id="CLU_1023648_0_0_1"/>
<feature type="region of interest" description="Disordered" evidence="1">
    <location>
        <begin position="77"/>
        <end position="259"/>
    </location>
</feature>
<reference evidence="2 3" key="1">
    <citation type="submission" date="2014-04" db="EMBL/GenBank/DDBJ databases">
        <authorList>
            <consortium name="DOE Joint Genome Institute"/>
            <person name="Kuo A."/>
            <person name="Zuccaro A."/>
            <person name="Kohler A."/>
            <person name="Nagy L.G."/>
            <person name="Floudas D."/>
            <person name="Copeland A."/>
            <person name="Barry K.W."/>
            <person name="Cichocki N."/>
            <person name="Veneault-Fourrey C."/>
            <person name="LaButti K."/>
            <person name="Lindquist E.A."/>
            <person name="Lipzen A."/>
            <person name="Lundell T."/>
            <person name="Morin E."/>
            <person name="Murat C."/>
            <person name="Sun H."/>
            <person name="Tunlid A."/>
            <person name="Henrissat B."/>
            <person name="Grigoriev I.V."/>
            <person name="Hibbett D.S."/>
            <person name="Martin F."/>
            <person name="Nordberg H.P."/>
            <person name="Cantor M.N."/>
            <person name="Hua S.X."/>
        </authorList>
    </citation>
    <scope>NUCLEOTIDE SEQUENCE [LARGE SCALE GENOMIC DNA]</scope>
    <source>
        <strain evidence="2 3">MAFF 305830</strain>
    </source>
</reference>
<dbReference type="EMBL" id="KN824278">
    <property type="protein sequence ID" value="KIM33399.1"/>
    <property type="molecule type" value="Genomic_DNA"/>
</dbReference>
<name>A0A0C3BMR6_SERVB</name>
<sequence length="272" mass="30297">MDDEFVADSEGEGDLAYSPLKVVSQATDATFDDIFAPRAQPSAKAYSLSSISQYPSTVNATATQALDSPIVEFTATTGASSLKKRVGRPKAPIIDLSDLDDDEPSLPKIRKNKNASPKKKEKQDKKGKKPRKKSVDDDDFSIIGSEENAPLKATKKRKSVAKQRIEDEEDSTYETFNLPSRPSKKRKSPDEDVPPVEKPTKKRKKNSPAVEEEDEQDQVWPAKKQKRGRKAVLDDDESPDELLLTNDTPLSPKKGKQGLQVPLLRILIRRRE</sequence>
<dbReference type="AlphaFoldDB" id="A0A0C3BMR6"/>
<feature type="compositionally biased region" description="Basic residues" evidence="1">
    <location>
        <begin position="108"/>
        <end position="132"/>
    </location>
</feature>
<keyword evidence="3" id="KW-1185">Reference proteome</keyword>
<accession>A0A0C3BMR6</accession>
<organism evidence="2 3">
    <name type="scientific">Serendipita vermifera MAFF 305830</name>
    <dbReference type="NCBI Taxonomy" id="933852"/>
    <lineage>
        <taxon>Eukaryota</taxon>
        <taxon>Fungi</taxon>
        <taxon>Dikarya</taxon>
        <taxon>Basidiomycota</taxon>
        <taxon>Agaricomycotina</taxon>
        <taxon>Agaricomycetes</taxon>
        <taxon>Sebacinales</taxon>
        <taxon>Serendipitaceae</taxon>
        <taxon>Serendipita</taxon>
    </lineage>
</organism>
<protein>
    <submittedName>
        <fullName evidence="2">Uncharacterized protein</fullName>
    </submittedName>
</protein>
<evidence type="ECO:0000313" key="3">
    <source>
        <dbReference type="Proteomes" id="UP000054097"/>
    </source>
</evidence>
<evidence type="ECO:0000313" key="2">
    <source>
        <dbReference type="EMBL" id="KIM33399.1"/>
    </source>
</evidence>
<gene>
    <name evidence="2" type="ORF">M408DRAFT_19699</name>
</gene>